<keyword evidence="4 6" id="KW-1133">Transmembrane helix</keyword>
<dbReference type="PANTHER" id="PTHR34478">
    <property type="entry name" value="PROTEIN LEMA"/>
    <property type="match status" value="1"/>
</dbReference>
<dbReference type="GO" id="GO:0016020">
    <property type="term" value="C:membrane"/>
    <property type="evidence" value="ECO:0007669"/>
    <property type="project" value="UniProtKB-SubCell"/>
</dbReference>
<evidence type="ECO:0000256" key="6">
    <source>
        <dbReference type="SAM" id="Phobius"/>
    </source>
</evidence>
<dbReference type="Proteomes" id="UP000177141">
    <property type="component" value="Unassembled WGS sequence"/>
</dbReference>
<dbReference type="Gene3D" id="1.20.1440.20">
    <property type="entry name" value="LemA-like domain"/>
    <property type="match status" value="1"/>
</dbReference>
<reference evidence="7 8" key="1">
    <citation type="journal article" date="2016" name="Nat. Commun.">
        <title>Thousands of microbial genomes shed light on interconnected biogeochemical processes in an aquifer system.</title>
        <authorList>
            <person name="Anantharaman K."/>
            <person name="Brown C.T."/>
            <person name="Hug L.A."/>
            <person name="Sharon I."/>
            <person name="Castelle C.J."/>
            <person name="Probst A.J."/>
            <person name="Thomas B.C."/>
            <person name="Singh A."/>
            <person name="Wilkins M.J."/>
            <person name="Karaoz U."/>
            <person name="Brodie E.L."/>
            <person name="Williams K.H."/>
            <person name="Hubbard S.S."/>
            <person name="Banfield J.F."/>
        </authorList>
    </citation>
    <scope>NUCLEOTIDE SEQUENCE [LARGE SCALE GENOMIC DNA]</scope>
</reference>
<evidence type="ECO:0000313" key="8">
    <source>
        <dbReference type="Proteomes" id="UP000177141"/>
    </source>
</evidence>
<keyword evidence="5 6" id="KW-0472">Membrane</keyword>
<accession>A0A1F7ITZ4</accession>
<comment type="caution">
    <text evidence="7">The sequence shown here is derived from an EMBL/GenBank/DDBJ whole genome shotgun (WGS) entry which is preliminary data.</text>
</comment>
<evidence type="ECO:0000256" key="1">
    <source>
        <dbReference type="ARBA" id="ARBA00004167"/>
    </source>
</evidence>
<evidence type="ECO:0000256" key="3">
    <source>
        <dbReference type="ARBA" id="ARBA00022692"/>
    </source>
</evidence>
<organism evidence="7 8">
    <name type="scientific">Candidatus Roizmanbacteria bacterium RIFCSPLOWO2_01_FULL_38_12</name>
    <dbReference type="NCBI Taxonomy" id="1802061"/>
    <lineage>
        <taxon>Bacteria</taxon>
        <taxon>Candidatus Roizmaniibacteriota</taxon>
    </lineage>
</organism>
<name>A0A1F7ITZ4_9BACT</name>
<dbReference type="AlphaFoldDB" id="A0A1F7ITZ4"/>
<dbReference type="SUPFAM" id="SSF140478">
    <property type="entry name" value="LemA-like"/>
    <property type="match status" value="1"/>
</dbReference>
<evidence type="ECO:0000256" key="4">
    <source>
        <dbReference type="ARBA" id="ARBA00022989"/>
    </source>
</evidence>
<dbReference type="STRING" id="1802061.A3A93_06165"/>
<proteinExistence type="inferred from homology"/>
<comment type="subcellular location">
    <subcellularLocation>
        <location evidence="1">Membrane</location>
        <topology evidence="1">Single-pass membrane protein</topology>
    </subcellularLocation>
</comment>
<gene>
    <name evidence="7" type="ORF">A3A93_06165</name>
</gene>
<evidence type="ECO:0008006" key="9">
    <source>
        <dbReference type="Google" id="ProtNLM"/>
    </source>
</evidence>
<dbReference type="PANTHER" id="PTHR34478:SF1">
    <property type="entry name" value="PROTEIN LEMA"/>
    <property type="match status" value="1"/>
</dbReference>
<keyword evidence="3 6" id="KW-0812">Transmembrane</keyword>
<dbReference type="Pfam" id="PF04011">
    <property type="entry name" value="LemA"/>
    <property type="match status" value="1"/>
</dbReference>
<dbReference type="InterPro" id="IPR023353">
    <property type="entry name" value="LemA-like_dom_sf"/>
</dbReference>
<protein>
    <recommendedName>
        <fullName evidence="9">LemA family protein</fullName>
    </recommendedName>
</protein>
<evidence type="ECO:0000313" key="7">
    <source>
        <dbReference type="EMBL" id="OGK46816.1"/>
    </source>
</evidence>
<evidence type="ECO:0000256" key="2">
    <source>
        <dbReference type="ARBA" id="ARBA00008854"/>
    </source>
</evidence>
<comment type="similarity">
    <text evidence="2">Belongs to the LemA family.</text>
</comment>
<sequence length="191" mass="21974">MFQSISSFITAPQTFVVLQVLVVTLFVALLFIWSTYNAFVAKMNQVKNDFSDIVVELQRRTSLIEQLVLMVKEYAKHEKGTYENVAKARSALDTSKSIDDTVKAENMITDTLRSLFAVVENYPDLKAQENFKSVMSSLEDTENRVAKYREGYNITVQRYNNSVEMFPSNLIAKLFNFKSEDYFKVDAQNIK</sequence>
<feature type="transmembrane region" description="Helical" evidence="6">
    <location>
        <begin position="16"/>
        <end position="39"/>
    </location>
</feature>
<evidence type="ECO:0000256" key="5">
    <source>
        <dbReference type="ARBA" id="ARBA00023136"/>
    </source>
</evidence>
<dbReference type="EMBL" id="MGAL01000039">
    <property type="protein sequence ID" value="OGK46816.1"/>
    <property type="molecule type" value="Genomic_DNA"/>
</dbReference>
<dbReference type="InterPro" id="IPR007156">
    <property type="entry name" value="MamQ_LemA"/>
</dbReference>